<proteinExistence type="predicted"/>
<dbReference type="Pfam" id="PF14735">
    <property type="entry name" value="HAUS4"/>
    <property type="match status" value="1"/>
</dbReference>
<organism evidence="1 2">
    <name type="scientific">Owenia fusiformis</name>
    <name type="common">Polychaete worm</name>
    <dbReference type="NCBI Taxonomy" id="6347"/>
    <lineage>
        <taxon>Eukaryota</taxon>
        <taxon>Metazoa</taxon>
        <taxon>Spiralia</taxon>
        <taxon>Lophotrochozoa</taxon>
        <taxon>Annelida</taxon>
        <taxon>Polychaeta</taxon>
        <taxon>Sedentaria</taxon>
        <taxon>Canalipalpata</taxon>
        <taxon>Sabellida</taxon>
        <taxon>Oweniida</taxon>
        <taxon>Oweniidae</taxon>
        <taxon>Owenia</taxon>
    </lineage>
</organism>
<dbReference type="GO" id="GO:0070652">
    <property type="term" value="C:HAUS complex"/>
    <property type="evidence" value="ECO:0007669"/>
    <property type="project" value="InterPro"/>
</dbReference>
<dbReference type="Proteomes" id="UP000749559">
    <property type="component" value="Unassembled WGS sequence"/>
</dbReference>
<reference evidence="1" key="1">
    <citation type="submission" date="2022-03" db="EMBL/GenBank/DDBJ databases">
        <authorList>
            <person name="Martin C."/>
        </authorList>
    </citation>
    <scope>NUCLEOTIDE SEQUENCE</scope>
</reference>
<dbReference type="InterPro" id="IPR029327">
    <property type="entry name" value="HAUS4"/>
</dbReference>
<protein>
    <submittedName>
        <fullName evidence="1">Uncharacterized protein</fullName>
    </submittedName>
</protein>
<dbReference type="InterPro" id="IPR026214">
    <property type="entry name" value="HAUS4_met"/>
</dbReference>
<dbReference type="PANTHER" id="PTHR16219:SF1">
    <property type="entry name" value="HAUS AUGMIN-LIKE COMPLEX SUBUNIT 4"/>
    <property type="match status" value="1"/>
</dbReference>
<gene>
    <name evidence="1" type="ORF">OFUS_LOCUS6202</name>
</gene>
<dbReference type="EMBL" id="CAIIXF020000003">
    <property type="protein sequence ID" value="CAH1779388.1"/>
    <property type="molecule type" value="Genomic_DNA"/>
</dbReference>
<comment type="caution">
    <text evidence="1">The sequence shown here is derived from an EMBL/GenBank/DDBJ whole genome shotgun (WGS) entry which is preliminary data.</text>
</comment>
<dbReference type="GO" id="GO:0051225">
    <property type="term" value="P:spindle assembly"/>
    <property type="evidence" value="ECO:0007669"/>
    <property type="project" value="InterPro"/>
</dbReference>
<dbReference type="PRINTS" id="PR02090">
    <property type="entry name" value="HAUSAUGMINL4"/>
</dbReference>
<name>A0A8J1TW24_OWEFU</name>
<dbReference type="OrthoDB" id="661220at2759"/>
<dbReference type="GO" id="GO:0051011">
    <property type="term" value="F:microtubule minus-end binding"/>
    <property type="evidence" value="ECO:0007669"/>
    <property type="project" value="TreeGrafter"/>
</dbReference>
<dbReference type="AlphaFoldDB" id="A0A8J1TW24"/>
<dbReference type="PANTHER" id="PTHR16219">
    <property type="entry name" value="AUGMIN SUBUNIT 4 FAMILY MEMBER"/>
    <property type="match status" value="1"/>
</dbReference>
<accession>A0A8J1TW24</accession>
<dbReference type="GO" id="GO:0007098">
    <property type="term" value="P:centrosome cycle"/>
    <property type="evidence" value="ECO:0007669"/>
    <property type="project" value="InterPro"/>
</dbReference>
<evidence type="ECO:0000313" key="2">
    <source>
        <dbReference type="Proteomes" id="UP000749559"/>
    </source>
</evidence>
<evidence type="ECO:0000313" key="1">
    <source>
        <dbReference type="EMBL" id="CAH1779388.1"/>
    </source>
</evidence>
<sequence length="363" mass="41501">MSAHQGSSSSQSSRAFIERANSSLPLKLTTEDIESSPQFVQLLSSLSRHLTPEGVSVTKDKDLKEAQDSLKHEKHLWLTAHILHLELQELVLDNELKSLEIAPSSSQAQYEKAVKQNLSLNEVADYIDCDVDPCRGAALLGLTKQEVLRNNPHRKNMKGIQQKLIPQLEERLRQKCDNLVTFHQTSTTQDTEEMTYAKASQLPTFIEADIRGLEAEKSMLKKDRSNREAQFWMYYKALMESMGVLEELLGTYRLQSQSEIDLINSEWLVARADALELKLKLLDVELQCETYYDATVKALTTIRRHLDVALHDGKKEKRHLEDQLQTYNAVGMGFDDIVSEYTKLKSDIENKTWALEAFNKYNK</sequence>
<keyword evidence="2" id="KW-1185">Reference proteome</keyword>